<evidence type="ECO:0000313" key="4">
    <source>
        <dbReference type="Proteomes" id="UP000321361"/>
    </source>
</evidence>
<dbReference type="PATRIC" id="fig|417368.6.peg.2566"/>
<protein>
    <submittedName>
        <fullName evidence="2">Uncharacterized protein</fullName>
    </submittedName>
</protein>
<dbReference type="RefSeq" id="WP_067482505.1">
    <property type="nucleotide sequence ID" value="NZ_BJUG01000009.1"/>
</dbReference>
<dbReference type="AlphaFoldDB" id="A0A179ES85"/>
<gene>
    <name evidence="2" type="ORF">A6E74_04220</name>
    <name evidence="1" type="ORF">ETH01_17580</name>
</gene>
<reference evidence="1 4" key="2">
    <citation type="submission" date="2019-07" db="EMBL/GenBank/DDBJ databases">
        <title>Whole genome shotgun sequence of Enterococcus thailandicus NBRC 101867.</title>
        <authorList>
            <person name="Hosoyama A."/>
            <person name="Uohara A."/>
            <person name="Ohji S."/>
            <person name="Ichikawa N."/>
        </authorList>
    </citation>
    <scope>NUCLEOTIDE SEQUENCE [LARGE SCALE GENOMIC DNA]</scope>
    <source>
        <strain evidence="1 4">NBRC 101867</strain>
    </source>
</reference>
<sequence>MEKKLESTKLTIYFTNLETEEEYRQTIGSIIPNPEDEKVLALGDIFQLLTPKEVKFASVLKTEATSYRKS</sequence>
<keyword evidence="3" id="KW-1185">Reference proteome</keyword>
<evidence type="ECO:0000313" key="3">
    <source>
        <dbReference type="Proteomes" id="UP000078516"/>
    </source>
</evidence>
<proteinExistence type="predicted"/>
<evidence type="ECO:0000313" key="1">
    <source>
        <dbReference type="EMBL" id="GEK37471.1"/>
    </source>
</evidence>
<reference evidence="2 3" key="1">
    <citation type="submission" date="2016-04" db="EMBL/GenBank/DDBJ databases">
        <title>Draft genome of an Enterococcus thailandicus strain isolated from bovine feces.</title>
        <authorList>
            <person name="Beukers A.G."/>
            <person name="Zaheer R."/>
            <person name="Goji N."/>
            <person name="Cook S.R."/>
            <person name="Amoako K."/>
            <person name="Chaves A.V."/>
            <person name="Ward M.P."/>
            <person name="Mcallister T.A."/>
        </authorList>
    </citation>
    <scope>NUCLEOTIDE SEQUENCE [LARGE SCALE GENOMIC DNA]</scope>
    <source>
        <strain evidence="2 3">F0711D 46</strain>
    </source>
</reference>
<evidence type="ECO:0000313" key="2">
    <source>
        <dbReference type="EMBL" id="OAQ55932.1"/>
    </source>
</evidence>
<dbReference type="KEGG" id="eth:CK496_09650"/>
<name>A0A179ES85_ENTTH</name>
<dbReference type="Proteomes" id="UP000321361">
    <property type="component" value="Unassembled WGS sequence"/>
</dbReference>
<comment type="caution">
    <text evidence="2">The sequence shown here is derived from an EMBL/GenBank/DDBJ whole genome shotgun (WGS) entry which is preliminary data.</text>
</comment>
<dbReference type="EMBL" id="LWMN01000011">
    <property type="protein sequence ID" value="OAQ55932.1"/>
    <property type="molecule type" value="Genomic_DNA"/>
</dbReference>
<dbReference type="EMBL" id="BJUG01000009">
    <property type="protein sequence ID" value="GEK37471.1"/>
    <property type="molecule type" value="Genomic_DNA"/>
</dbReference>
<dbReference type="Proteomes" id="UP000078516">
    <property type="component" value="Unassembled WGS sequence"/>
</dbReference>
<dbReference type="GeneID" id="77487904"/>
<organism evidence="2 3">
    <name type="scientific">Enterococcus thailandicus</name>
    <dbReference type="NCBI Taxonomy" id="417368"/>
    <lineage>
        <taxon>Bacteria</taxon>
        <taxon>Bacillati</taxon>
        <taxon>Bacillota</taxon>
        <taxon>Bacilli</taxon>
        <taxon>Lactobacillales</taxon>
        <taxon>Enterococcaceae</taxon>
        <taxon>Enterococcus</taxon>
    </lineage>
</organism>
<accession>A0A179ES85</accession>